<name>A0ABQ6LHZ6_ASPOZ</name>
<dbReference type="Proteomes" id="UP001165189">
    <property type="component" value="Unassembled WGS sequence"/>
</dbReference>
<accession>A0ABQ6LHZ6</accession>
<evidence type="ECO:0000313" key="1">
    <source>
        <dbReference type="EMBL" id="GMG54919.1"/>
    </source>
</evidence>
<evidence type="ECO:0000313" key="2">
    <source>
        <dbReference type="Proteomes" id="UP001165189"/>
    </source>
</evidence>
<comment type="caution">
    <text evidence="1">The sequence shown here is derived from an EMBL/GenBank/DDBJ whole genome shotgun (WGS) entry which is preliminary data.</text>
</comment>
<keyword evidence="2" id="KW-1185">Reference proteome</keyword>
<organism evidence="1 2">
    <name type="scientific">Aspergillus oryzae var. brunneus</name>
    <dbReference type="NCBI Taxonomy" id="332754"/>
    <lineage>
        <taxon>Eukaryota</taxon>
        <taxon>Fungi</taxon>
        <taxon>Dikarya</taxon>
        <taxon>Ascomycota</taxon>
        <taxon>Pezizomycotina</taxon>
        <taxon>Eurotiomycetes</taxon>
        <taxon>Eurotiomycetidae</taxon>
        <taxon>Eurotiales</taxon>
        <taxon>Aspergillaceae</taxon>
        <taxon>Aspergillus</taxon>
        <taxon>Aspergillus subgen. Circumdati</taxon>
    </lineage>
</organism>
<proteinExistence type="predicted"/>
<dbReference type="EMBL" id="BSYB01000102">
    <property type="protein sequence ID" value="GMG54919.1"/>
    <property type="molecule type" value="Genomic_DNA"/>
</dbReference>
<gene>
    <name evidence="1" type="ORF">Aory05_001313400</name>
</gene>
<reference evidence="1" key="1">
    <citation type="submission" date="2023-04" db="EMBL/GenBank/DDBJ databases">
        <title>Aspergillus oryzae var. brunneus NBRC 4377.</title>
        <authorList>
            <person name="Ichikawa N."/>
            <person name="Sato H."/>
            <person name="Tonouchi N."/>
        </authorList>
    </citation>
    <scope>NUCLEOTIDE SEQUENCE</scope>
    <source>
        <strain evidence="1">NBRC 4377</strain>
    </source>
</reference>
<sequence>MRRPSLGQNDEDISVPGDLNTWLKMQYVLPSDFVACCSADLRRIQSKLRGLVQRASSIMLPCLLDLMATELRAWRSKWKDHFEGKDRPQLNDDPSFNPGWYHLTVLINLWEHSVRLNVASSILRQHTDGLSGVMPGFWSPPGDVPMDLDLMTIQQAIHWN</sequence>
<protein>
    <submittedName>
        <fullName evidence="1">Unnamed protein product</fullName>
    </submittedName>
</protein>